<sequence>MIVKAILKILKRTLINVKKKSDEDSLQSVGDQSHEDSQESEEDEEDAEDLVRLICLFMCTSLFFTTKDANALTEKYIGFVLDLEKAKNISWPDLIHSHLERELNENEETVEHTNGCAVYLLPWFAEHTHLVQPMPIVTEPEGMYVPRVARWNHTKICTEFLKDIDLFEYEVNIRY</sequence>
<keyword evidence="3" id="KW-1185">Reference proteome</keyword>
<evidence type="ECO:0000256" key="1">
    <source>
        <dbReference type="SAM" id="MobiDB-lite"/>
    </source>
</evidence>
<dbReference type="EMBL" id="JAJJMB010008870">
    <property type="protein sequence ID" value="KAI3919921.1"/>
    <property type="molecule type" value="Genomic_DNA"/>
</dbReference>
<evidence type="ECO:0000313" key="2">
    <source>
        <dbReference type="EMBL" id="KAI3919921.1"/>
    </source>
</evidence>
<dbReference type="AlphaFoldDB" id="A0AAD4SSW9"/>
<comment type="caution">
    <text evidence="2">The sequence shown here is derived from an EMBL/GenBank/DDBJ whole genome shotgun (WGS) entry which is preliminary data.</text>
</comment>
<accession>A0AAD4SSW9</accession>
<organism evidence="2 3">
    <name type="scientific">Papaver atlanticum</name>
    <dbReference type="NCBI Taxonomy" id="357466"/>
    <lineage>
        <taxon>Eukaryota</taxon>
        <taxon>Viridiplantae</taxon>
        <taxon>Streptophyta</taxon>
        <taxon>Embryophyta</taxon>
        <taxon>Tracheophyta</taxon>
        <taxon>Spermatophyta</taxon>
        <taxon>Magnoliopsida</taxon>
        <taxon>Ranunculales</taxon>
        <taxon>Papaveraceae</taxon>
        <taxon>Papaveroideae</taxon>
        <taxon>Papaver</taxon>
    </lineage>
</organism>
<name>A0AAD4SSW9_9MAGN</name>
<evidence type="ECO:0000313" key="3">
    <source>
        <dbReference type="Proteomes" id="UP001202328"/>
    </source>
</evidence>
<dbReference type="Proteomes" id="UP001202328">
    <property type="component" value="Unassembled WGS sequence"/>
</dbReference>
<gene>
    <name evidence="2" type="ORF">MKW98_001177</name>
</gene>
<proteinExistence type="predicted"/>
<protein>
    <submittedName>
        <fullName evidence="2">Uncharacterized protein</fullName>
    </submittedName>
</protein>
<feature type="region of interest" description="Disordered" evidence="1">
    <location>
        <begin position="25"/>
        <end position="45"/>
    </location>
</feature>
<reference evidence="2" key="1">
    <citation type="submission" date="2022-04" db="EMBL/GenBank/DDBJ databases">
        <title>A functionally conserved STORR gene fusion in Papaver species that diverged 16.8 million years ago.</title>
        <authorList>
            <person name="Catania T."/>
        </authorList>
    </citation>
    <scope>NUCLEOTIDE SEQUENCE</scope>
    <source>
        <strain evidence="2">S-188037</strain>
    </source>
</reference>